<proteinExistence type="predicted"/>
<sequence length="291" mass="33591">MKAAEYEELREALLHKDTKVLDAVRSKYTWVQYDTLMAIRSQERSRHVRLQHPKFRARQRIQEYIARYTSGEDILDISKDFDIPPCLLVRFLLEHMVGLQKHQITSCLRDPTSLPDSPTIFKVPVGCKDASNIFNPVSKTRLCADVYRCIDNDPVSSPNVEMIRRVTGLEYEMLLREHLQSLGIVYQSEDDLRAAGFSKTPDVKLVAPIGVCGRMVNWIDSKASFGDEHSHKMQASDQFQSYVNRYGPGMVIYWFGFIDELNDHPDVLLMDRFPDKSEVYCLPVAPVQFKR</sequence>
<name>A0ABP0ULZ4_9BRYO</name>
<dbReference type="PANTHER" id="PTHR31661:SF1">
    <property type="entry name" value="CDAN1-INTERACTING NUCLEASE 1"/>
    <property type="match status" value="1"/>
</dbReference>
<evidence type="ECO:0000256" key="1">
    <source>
        <dbReference type="ARBA" id="ARBA00004123"/>
    </source>
</evidence>
<dbReference type="Pfam" id="PF14811">
    <property type="entry name" value="TPD"/>
    <property type="match status" value="1"/>
</dbReference>
<evidence type="ECO:0000256" key="3">
    <source>
        <dbReference type="ARBA" id="ARBA00022490"/>
    </source>
</evidence>
<organism evidence="6 7">
    <name type="scientific">Sphagnum troendelagicum</name>
    <dbReference type="NCBI Taxonomy" id="128251"/>
    <lineage>
        <taxon>Eukaryota</taxon>
        <taxon>Viridiplantae</taxon>
        <taxon>Streptophyta</taxon>
        <taxon>Embryophyta</taxon>
        <taxon>Bryophyta</taxon>
        <taxon>Sphagnophytina</taxon>
        <taxon>Sphagnopsida</taxon>
        <taxon>Sphagnales</taxon>
        <taxon>Sphagnaceae</taxon>
        <taxon>Sphagnum</taxon>
    </lineage>
</organism>
<accession>A0ABP0ULZ4</accession>
<keyword evidence="7" id="KW-1185">Reference proteome</keyword>
<evidence type="ECO:0000256" key="5">
    <source>
        <dbReference type="ARBA" id="ARBA00023480"/>
    </source>
</evidence>
<keyword evidence="3" id="KW-0963">Cytoplasm</keyword>
<reference evidence="6" key="1">
    <citation type="submission" date="2024-02" db="EMBL/GenBank/DDBJ databases">
        <authorList>
            <consortium name="ELIXIR-Norway"/>
            <consortium name="Elixir Norway"/>
        </authorList>
    </citation>
    <scope>NUCLEOTIDE SEQUENCE</scope>
</reference>
<evidence type="ECO:0000256" key="4">
    <source>
        <dbReference type="ARBA" id="ARBA00023242"/>
    </source>
</evidence>
<dbReference type="Proteomes" id="UP001497512">
    <property type="component" value="Chromosome 4"/>
</dbReference>
<dbReference type="EMBL" id="OZ019896">
    <property type="protein sequence ID" value="CAK9224181.1"/>
    <property type="molecule type" value="Genomic_DNA"/>
</dbReference>
<dbReference type="InterPro" id="IPR029404">
    <property type="entry name" value="CDIN1"/>
</dbReference>
<protein>
    <recommendedName>
        <fullName evidence="5">CDAN1-interacting nuclease 1</fullName>
    </recommendedName>
</protein>
<evidence type="ECO:0000256" key="2">
    <source>
        <dbReference type="ARBA" id="ARBA00004496"/>
    </source>
</evidence>
<keyword evidence="4" id="KW-0539">Nucleus</keyword>
<evidence type="ECO:0000313" key="6">
    <source>
        <dbReference type="EMBL" id="CAK9224181.1"/>
    </source>
</evidence>
<gene>
    <name evidence="6" type="ORF">CSSPTR1EN2_LOCUS17203</name>
</gene>
<dbReference type="PANTHER" id="PTHR31661">
    <property type="entry name" value="SIMILAR TO CDNA SEQUENCE BC052040"/>
    <property type="match status" value="1"/>
</dbReference>
<comment type="subcellular location">
    <subcellularLocation>
        <location evidence="2">Cytoplasm</location>
    </subcellularLocation>
    <subcellularLocation>
        <location evidence="1">Nucleus</location>
    </subcellularLocation>
</comment>
<evidence type="ECO:0000313" key="7">
    <source>
        <dbReference type="Proteomes" id="UP001497512"/>
    </source>
</evidence>